<keyword evidence="1" id="KW-0677">Repeat</keyword>
<dbReference type="InterPro" id="IPR051685">
    <property type="entry name" value="Ycf3/AcsC/BcsC/TPR_MFPF"/>
</dbReference>
<keyword evidence="2 3" id="KW-0802">TPR repeat</keyword>
<protein>
    <submittedName>
        <fullName evidence="4">Tetratricopeptide repeat protein</fullName>
    </submittedName>
</protein>
<proteinExistence type="predicted"/>
<dbReference type="AlphaFoldDB" id="A0A9D7PPG9"/>
<dbReference type="SUPFAM" id="SSF48452">
    <property type="entry name" value="TPR-like"/>
    <property type="match status" value="1"/>
</dbReference>
<dbReference type="Gene3D" id="3.40.50.150">
    <property type="entry name" value="Vaccinia Virus protein VP39"/>
    <property type="match status" value="1"/>
</dbReference>
<dbReference type="Pfam" id="PF01075">
    <property type="entry name" value="Glyco_transf_9"/>
    <property type="match status" value="1"/>
</dbReference>
<name>A0A9D7PPG9_9PROT</name>
<evidence type="ECO:0000256" key="1">
    <source>
        <dbReference type="ARBA" id="ARBA00022737"/>
    </source>
</evidence>
<dbReference type="EMBL" id="JADJUC010000002">
    <property type="protein sequence ID" value="MBK8523020.1"/>
    <property type="molecule type" value="Genomic_DNA"/>
</dbReference>
<dbReference type="InterPro" id="IPR011990">
    <property type="entry name" value="TPR-like_helical_dom_sf"/>
</dbReference>
<dbReference type="SUPFAM" id="SSF53335">
    <property type="entry name" value="S-adenosyl-L-methionine-dependent methyltransferases"/>
    <property type="match status" value="1"/>
</dbReference>
<dbReference type="PANTHER" id="PTHR44943">
    <property type="entry name" value="CELLULOSE SYNTHASE OPERON PROTEIN C"/>
    <property type="match status" value="1"/>
</dbReference>
<dbReference type="InterPro" id="IPR029063">
    <property type="entry name" value="SAM-dependent_MTases_sf"/>
</dbReference>
<dbReference type="PANTHER" id="PTHR44943:SF5">
    <property type="entry name" value="BLL7697 PROTEIN"/>
    <property type="match status" value="1"/>
</dbReference>
<dbReference type="Gene3D" id="1.25.40.10">
    <property type="entry name" value="Tetratricopeptide repeat domain"/>
    <property type="match status" value="1"/>
</dbReference>
<sequence>MAESSVVGKLKLNLGCGNRKIEGFLNVDSQPGCQPDMVLDLEATPWPWADDSVDEVQLIHVLEHLGQAPAVYLGIMRELWRVCCDGAHVHIMVPHPRCDEYLNDPTHVRPVTEAGLEMFSQRLNAEWDAIGAANTPLGKYLGIDFEVDSSTLDLKPRWREKLQRGEVTEQELRLAGDQQFNVFAQLTVELCAIKPAGRLVGRSGSSSGGVASDTAWGEQVNAALAEGNGAQAMAVMAAAVAAAPGDFEARAHLATLQHALGMLEPALENFQKVADAGVGGVELFNNLGVVAQELGRVDEAIAAYERAVALDPGNVTARGNLAEALGLVGRIKDAVAAYATLLQEKPGNAEVHLGIAKLFISQGWFADALASLETAASIAPGNPEILNQKGIACREAGRHEEALTSFEAALQAAPGNLSLLVNRANALARLGRNTEAEALFRAAVAEITESGEPCPYELGFSFACFLLKQGRTDEGWSFYESRRQAVAIQHHPLEATLPQWRGEAVPAGAALLVTAEQGFGDSLQFVRLILALAETFSRVCLQTRPALHKLLARSLAGVCEVVEDVPADALFDFICPIASLPLALRLSVGDWGMAAPYLKTDTMQSALWGFRIPAGRQRKIGICWSGGKSLRFKHRCDLPLATVDTLLTTTDVRWVSLQKEGDADWRRAQSQAGRLVDLMDMATSFDETAALIANLDLVITVDTSVAHVAGGLGKPVWLLLAEDADWRWLEGRDDSPWYPSMRIFRLRKEEVWPALGARVAAELAAMN</sequence>
<comment type="caution">
    <text evidence="4">The sequence shown here is derived from an EMBL/GenBank/DDBJ whole genome shotgun (WGS) entry which is preliminary data.</text>
</comment>
<organism evidence="4 5">
    <name type="scientific">Candidatus Proximibacter danicus</name>
    <dbReference type="NCBI Taxonomy" id="2954365"/>
    <lineage>
        <taxon>Bacteria</taxon>
        <taxon>Pseudomonadati</taxon>
        <taxon>Pseudomonadota</taxon>
        <taxon>Betaproteobacteria</taxon>
        <taxon>Candidatus Proximibacter</taxon>
    </lineage>
</organism>
<reference evidence="4" key="1">
    <citation type="submission" date="2020-10" db="EMBL/GenBank/DDBJ databases">
        <title>Connecting structure to function with the recovery of over 1000 high-quality activated sludge metagenome-assembled genomes encoding full-length rRNA genes using long-read sequencing.</title>
        <authorList>
            <person name="Singleton C.M."/>
            <person name="Petriglieri F."/>
            <person name="Kristensen J.M."/>
            <person name="Kirkegaard R.H."/>
            <person name="Michaelsen T.Y."/>
            <person name="Andersen M.H."/>
            <person name="Karst S.M."/>
            <person name="Dueholm M.S."/>
            <person name="Nielsen P.H."/>
            <person name="Albertsen M."/>
        </authorList>
    </citation>
    <scope>NUCLEOTIDE SEQUENCE</scope>
    <source>
        <strain evidence="4">Hirt_18-Q3-R61-65_BATAC.395</strain>
    </source>
</reference>
<evidence type="ECO:0000256" key="2">
    <source>
        <dbReference type="ARBA" id="ARBA00022803"/>
    </source>
</evidence>
<feature type="repeat" description="TPR" evidence="3">
    <location>
        <begin position="383"/>
        <end position="416"/>
    </location>
</feature>
<gene>
    <name evidence="4" type="ORF">IPL58_02190</name>
</gene>
<evidence type="ECO:0000313" key="5">
    <source>
        <dbReference type="Proteomes" id="UP000886689"/>
    </source>
</evidence>
<dbReference type="Gene3D" id="3.40.50.2000">
    <property type="entry name" value="Glycogen Phosphorylase B"/>
    <property type="match status" value="1"/>
</dbReference>
<dbReference type="InterPro" id="IPR002201">
    <property type="entry name" value="Glyco_trans_9"/>
</dbReference>
<evidence type="ECO:0000256" key="3">
    <source>
        <dbReference type="PROSITE-ProRule" id="PRU00339"/>
    </source>
</evidence>
<dbReference type="PROSITE" id="PS50005">
    <property type="entry name" value="TPR"/>
    <property type="match status" value="2"/>
</dbReference>
<dbReference type="Pfam" id="PF14559">
    <property type="entry name" value="TPR_19"/>
    <property type="match status" value="2"/>
</dbReference>
<dbReference type="GO" id="GO:0016757">
    <property type="term" value="F:glycosyltransferase activity"/>
    <property type="evidence" value="ECO:0007669"/>
    <property type="project" value="InterPro"/>
</dbReference>
<accession>A0A9D7PPG9</accession>
<dbReference type="SMART" id="SM00028">
    <property type="entry name" value="TPR"/>
    <property type="match status" value="6"/>
</dbReference>
<feature type="repeat" description="TPR" evidence="3">
    <location>
        <begin position="281"/>
        <end position="314"/>
    </location>
</feature>
<evidence type="ECO:0000313" key="4">
    <source>
        <dbReference type="EMBL" id="MBK8523020.1"/>
    </source>
</evidence>
<dbReference type="InterPro" id="IPR019734">
    <property type="entry name" value="TPR_rpt"/>
</dbReference>
<dbReference type="SUPFAM" id="SSF53756">
    <property type="entry name" value="UDP-Glycosyltransferase/glycogen phosphorylase"/>
    <property type="match status" value="1"/>
</dbReference>
<dbReference type="PROSITE" id="PS50293">
    <property type="entry name" value="TPR_REGION"/>
    <property type="match status" value="1"/>
</dbReference>
<dbReference type="Proteomes" id="UP000886689">
    <property type="component" value="Unassembled WGS sequence"/>
</dbReference>